<proteinExistence type="predicted"/>
<sequence length="171" mass="20146">MKCAQMEISLKVHLPSKENIGEGLVVMIEGYQMGMTVVALAAGLSSSKPYPHLNPVSAYFYTNAYRWALRHLSLIPLWIGGNGGNYCDTHKVWRRRFFYMDEFLPPWLRTIFPFVDKNEWKKEEMEFKRFKKYAESAFGKHYRYPNKRFNNFKSQETKETKEIMDFSSAST</sequence>
<protein>
    <submittedName>
        <fullName evidence="1">Uncharacterized protein</fullName>
    </submittedName>
</protein>
<dbReference type="AlphaFoldDB" id="A0AAU9V1E7"/>
<accession>A0AAU9V1E7</accession>
<organism evidence="1 2">
    <name type="scientific">Euphydryas editha</name>
    <name type="common">Edith's checkerspot</name>
    <dbReference type="NCBI Taxonomy" id="104508"/>
    <lineage>
        <taxon>Eukaryota</taxon>
        <taxon>Metazoa</taxon>
        <taxon>Ecdysozoa</taxon>
        <taxon>Arthropoda</taxon>
        <taxon>Hexapoda</taxon>
        <taxon>Insecta</taxon>
        <taxon>Pterygota</taxon>
        <taxon>Neoptera</taxon>
        <taxon>Endopterygota</taxon>
        <taxon>Lepidoptera</taxon>
        <taxon>Glossata</taxon>
        <taxon>Ditrysia</taxon>
        <taxon>Papilionoidea</taxon>
        <taxon>Nymphalidae</taxon>
        <taxon>Nymphalinae</taxon>
        <taxon>Euphydryas</taxon>
    </lineage>
</organism>
<gene>
    <name evidence="1" type="ORF">EEDITHA_LOCUS18071</name>
</gene>
<evidence type="ECO:0000313" key="1">
    <source>
        <dbReference type="EMBL" id="CAH2103584.1"/>
    </source>
</evidence>
<dbReference type="EMBL" id="CAKOGL010000026">
    <property type="protein sequence ID" value="CAH2103584.1"/>
    <property type="molecule type" value="Genomic_DNA"/>
</dbReference>
<reference evidence="1" key="1">
    <citation type="submission" date="2022-03" db="EMBL/GenBank/DDBJ databases">
        <authorList>
            <person name="Tunstrom K."/>
        </authorList>
    </citation>
    <scope>NUCLEOTIDE SEQUENCE</scope>
</reference>
<evidence type="ECO:0000313" key="2">
    <source>
        <dbReference type="Proteomes" id="UP001153954"/>
    </source>
</evidence>
<comment type="caution">
    <text evidence="1">The sequence shown here is derived from an EMBL/GenBank/DDBJ whole genome shotgun (WGS) entry which is preliminary data.</text>
</comment>
<keyword evidence="2" id="KW-1185">Reference proteome</keyword>
<dbReference type="Proteomes" id="UP001153954">
    <property type="component" value="Unassembled WGS sequence"/>
</dbReference>
<name>A0AAU9V1E7_EUPED</name>